<reference evidence="1 2" key="1">
    <citation type="journal article" date="2023" name="Nucleic Acids Res.">
        <title>The hologenome of Daphnia magna reveals possible DNA methylation and microbiome-mediated evolution of the host genome.</title>
        <authorList>
            <person name="Chaturvedi A."/>
            <person name="Li X."/>
            <person name="Dhandapani V."/>
            <person name="Marshall H."/>
            <person name="Kissane S."/>
            <person name="Cuenca-Cambronero M."/>
            <person name="Asole G."/>
            <person name="Calvet F."/>
            <person name="Ruiz-Romero M."/>
            <person name="Marangio P."/>
            <person name="Guigo R."/>
            <person name="Rago D."/>
            <person name="Mirbahai L."/>
            <person name="Eastwood N."/>
            <person name="Colbourne J.K."/>
            <person name="Zhou J."/>
            <person name="Mallon E."/>
            <person name="Orsini L."/>
        </authorList>
    </citation>
    <scope>NUCLEOTIDE SEQUENCE [LARGE SCALE GENOMIC DNA]</scope>
    <source>
        <strain evidence="1">LRV0_1</strain>
    </source>
</reference>
<comment type="caution">
    <text evidence="1">The sequence shown here is derived from an EMBL/GenBank/DDBJ whole genome shotgun (WGS) entry which is preliminary data.</text>
</comment>
<name>A0ABR0B7F6_9CRUS</name>
<proteinExistence type="predicted"/>
<evidence type="ECO:0000313" key="2">
    <source>
        <dbReference type="Proteomes" id="UP001234178"/>
    </source>
</evidence>
<organism evidence="1 2">
    <name type="scientific">Daphnia magna</name>
    <dbReference type="NCBI Taxonomy" id="35525"/>
    <lineage>
        <taxon>Eukaryota</taxon>
        <taxon>Metazoa</taxon>
        <taxon>Ecdysozoa</taxon>
        <taxon>Arthropoda</taxon>
        <taxon>Crustacea</taxon>
        <taxon>Branchiopoda</taxon>
        <taxon>Diplostraca</taxon>
        <taxon>Cladocera</taxon>
        <taxon>Anomopoda</taxon>
        <taxon>Daphniidae</taxon>
        <taxon>Daphnia</taxon>
    </lineage>
</organism>
<dbReference type="EMBL" id="JAOYFB010000040">
    <property type="protein sequence ID" value="KAK4037618.1"/>
    <property type="molecule type" value="Genomic_DNA"/>
</dbReference>
<evidence type="ECO:0000313" key="1">
    <source>
        <dbReference type="EMBL" id="KAK4037618.1"/>
    </source>
</evidence>
<gene>
    <name evidence="1" type="ORF">OUZ56_029649</name>
</gene>
<accession>A0ABR0B7F6</accession>
<keyword evidence="2" id="KW-1185">Reference proteome</keyword>
<sequence>MTSELLECFSMYMETPVVGEKNDGRVELIEAVPAEFFPPEYWFSSRRIPAVTALTLACPAVNPLPFQARDLRRFPLQPRIKFITATSNTRSAATSAKPDKAKQISRHCPAIFGRFVQDKYRRHQVVVRSRQ</sequence>
<dbReference type="Proteomes" id="UP001234178">
    <property type="component" value="Unassembled WGS sequence"/>
</dbReference>
<protein>
    <submittedName>
        <fullName evidence="1">Uncharacterized protein</fullName>
    </submittedName>
</protein>